<sequence>MEKRLVGKNNKLTEKENKYLKNLYTYFIISFYLNHISEQANTKLGLKFFKNVFKDIKEVTKKVIKRKKFIDDETKEKFIEKLESLKFDMNEQLDLANKTYLEFCINSIPFNSGHNRRLISKNLELYMTKLSKKLKISKYSCNHFISASNLATDAIIKPNAYYIQTKNVVVFNLAFFMYPYYDFRLPFSLNYGTIGNIVAHEILHAFDRIGRQFDKDGNRAMLATKKSEEEIRKKEECFVEQYNDQDFNGLEDTKVNGTLTLDENISDNGSIKLAHRAYLMFAKNYNVSKRVMRKIKLTHEQLFFIGATKLFCKKRSKEIKFYAQSFDLHAPLKNRVLTMLSNYRPFSKAFNCETESFIDLENRCELWR</sequence>
<dbReference type="PANTHER" id="PTHR11733:SF167">
    <property type="entry name" value="FI17812P1-RELATED"/>
    <property type="match status" value="1"/>
</dbReference>
<keyword evidence="3" id="KW-1185">Reference proteome</keyword>
<dbReference type="Pfam" id="PF01431">
    <property type="entry name" value="Peptidase_M13"/>
    <property type="match status" value="1"/>
</dbReference>
<dbReference type="InterPro" id="IPR018497">
    <property type="entry name" value="Peptidase_M13_C"/>
</dbReference>
<comment type="similarity">
    <text evidence="1">Belongs to the peptidase M13 family.</text>
</comment>
<dbReference type="GO" id="GO:0005886">
    <property type="term" value="C:plasma membrane"/>
    <property type="evidence" value="ECO:0007669"/>
    <property type="project" value="TreeGrafter"/>
</dbReference>
<dbReference type="InterPro" id="IPR042089">
    <property type="entry name" value="Peptidase_M13_dom_2"/>
</dbReference>
<feature type="domain" description="Peptidase M13 C-terminal" evidence="2">
    <location>
        <begin position="159"/>
        <end position="366"/>
    </location>
</feature>
<reference evidence="4" key="1">
    <citation type="submission" date="2017-02" db="UniProtKB">
        <authorList>
            <consortium name="WormBaseParasite"/>
        </authorList>
    </citation>
    <scope>IDENTIFICATION</scope>
</reference>
<dbReference type="PANTHER" id="PTHR11733">
    <property type="entry name" value="ZINC METALLOPROTEASE FAMILY M13 NEPRILYSIN-RELATED"/>
    <property type="match status" value="1"/>
</dbReference>
<proteinExistence type="inferred from homology"/>
<dbReference type="Proteomes" id="UP000038045">
    <property type="component" value="Unplaced"/>
</dbReference>
<protein>
    <submittedName>
        <fullName evidence="4">Peptidase_M13 domain-containing protein</fullName>
    </submittedName>
</protein>
<dbReference type="SUPFAM" id="SSF55486">
    <property type="entry name" value="Metalloproteases ('zincins'), catalytic domain"/>
    <property type="match status" value="1"/>
</dbReference>
<evidence type="ECO:0000259" key="2">
    <source>
        <dbReference type="Pfam" id="PF01431"/>
    </source>
</evidence>
<dbReference type="Gene3D" id="1.10.1380.10">
    <property type="entry name" value="Neutral endopeptidase , domain2"/>
    <property type="match status" value="1"/>
</dbReference>
<dbReference type="GO" id="GO:0004222">
    <property type="term" value="F:metalloendopeptidase activity"/>
    <property type="evidence" value="ECO:0007669"/>
    <property type="project" value="InterPro"/>
</dbReference>
<dbReference type="WBParaSite" id="PTRK_0000594100.1">
    <property type="protein sequence ID" value="PTRK_0000594100.1"/>
    <property type="gene ID" value="PTRK_0000594100"/>
</dbReference>
<name>A0A0N4ZE87_PARTI</name>
<dbReference type="Gene3D" id="3.40.390.10">
    <property type="entry name" value="Collagenase (Catalytic Domain)"/>
    <property type="match status" value="1"/>
</dbReference>
<dbReference type="AlphaFoldDB" id="A0A0N4ZE87"/>
<dbReference type="InterPro" id="IPR024079">
    <property type="entry name" value="MetalloPept_cat_dom_sf"/>
</dbReference>
<dbReference type="PROSITE" id="PS51885">
    <property type="entry name" value="NEPRILYSIN"/>
    <property type="match status" value="1"/>
</dbReference>
<dbReference type="GO" id="GO:0016485">
    <property type="term" value="P:protein processing"/>
    <property type="evidence" value="ECO:0007669"/>
    <property type="project" value="TreeGrafter"/>
</dbReference>
<dbReference type="InterPro" id="IPR000718">
    <property type="entry name" value="Peptidase_M13"/>
</dbReference>
<evidence type="ECO:0000256" key="1">
    <source>
        <dbReference type="ARBA" id="ARBA00007357"/>
    </source>
</evidence>
<evidence type="ECO:0000313" key="3">
    <source>
        <dbReference type="Proteomes" id="UP000038045"/>
    </source>
</evidence>
<accession>A0A0N4ZE87</accession>
<dbReference type="PRINTS" id="PR00786">
    <property type="entry name" value="NEPRILYSIN"/>
</dbReference>
<dbReference type="STRING" id="131310.A0A0N4ZE87"/>
<evidence type="ECO:0000313" key="4">
    <source>
        <dbReference type="WBParaSite" id="PTRK_0000594100.1"/>
    </source>
</evidence>
<organism evidence="3 4">
    <name type="scientific">Parastrongyloides trichosuri</name>
    <name type="common">Possum-specific nematode worm</name>
    <dbReference type="NCBI Taxonomy" id="131310"/>
    <lineage>
        <taxon>Eukaryota</taxon>
        <taxon>Metazoa</taxon>
        <taxon>Ecdysozoa</taxon>
        <taxon>Nematoda</taxon>
        <taxon>Chromadorea</taxon>
        <taxon>Rhabditida</taxon>
        <taxon>Tylenchina</taxon>
        <taxon>Panagrolaimomorpha</taxon>
        <taxon>Strongyloidoidea</taxon>
        <taxon>Strongyloididae</taxon>
        <taxon>Parastrongyloides</taxon>
    </lineage>
</organism>